<accession>A0A2C5X6Z9</accession>
<feature type="region of interest" description="Disordered" evidence="4">
    <location>
        <begin position="31"/>
        <end position="59"/>
    </location>
</feature>
<dbReference type="GO" id="GO:0008061">
    <property type="term" value="F:chitin binding"/>
    <property type="evidence" value="ECO:0007669"/>
    <property type="project" value="UniProtKB-KW"/>
</dbReference>
<feature type="domain" description="LysM" evidence="6">
    <location>
        <begin position="66"/>
        <end position="111"/>
    </location>
</feature>
<dbReference type="InterPro" id="IPR018392">
    <property type="entry name" value="LysM"/>
</dbReference>
<evidence type="ECO:0000256" key="2">
    <source>
        <dbReference type="ARBA" id="ARBA00023026"/>
    </source>
</evidence>
<gene>
    <name evidence="7" type="ORF">CDD82_2723</name>
</gene>
<evidence type="ECO:0000313" key="8">
    <source>
        <dbReference type="Proteomes" id="UP000224854"/>
    </source>
</evidence>
<dbReference type="PROSITE" id="PS51782">
    <property type="entry name" value="LYSM"/>
    <property type="match status" value="1"/>
</dbReference>
<dbReference type="EMBL" id="NJEU01002019">
    <property type="protein sequence ID" value="PHH58779.1"/>
    <property type="molecule type" value="Genomic_DNA"/>
</dbReference>
<evidence type="ECO:0000259" key="6">
    <source>
        <dbReference type="PROSITE" id="PS51782"/>
    </source>
</evidence>
<dbReference type="PANTHER" id="PTHR34997:SF1">
    <property type="entry name" value="PEPTIDOGLYCAN-BINDING LYSIN DOMAIN"/>
    <property type="match status" value="1"/>
</dbReference>
<comment type="similarity">
    <text evidence="3">Belongs to the secreted LysM effector family.</text>
</comment>
<dbReference type="CDD" id="cd00118">
    <property type="entry name" value="LysM"/>
    <property type="match status" value="1"/>
</dbReference>
<reference evidence="7 8" key="1">
    <citation type="submission" date="2017-06" db="EMBL/GenBank/DDBJ databases">
        <title>Ant-infecting Ophiocordyceps genomes reveal a high diversity of potential behavioral manipulation genes and a possible major role for enterotoxins.</title>
        <authorList>
            <person name="De Bekker C."/>
            <person name="Evans H.C."/>
            <person name="Brachmann A."/>
            <person name="Hughes D.P."/>
        </authorList>
    </citation>
    <scope>NUCLEOTIDE SEQUENCE [LARGE SCALE GENOMIC DNA]</scope>
    <source>
        <strain evidence="7 8">1348a</strain>
    </source>
</reference>
<keyword evidence="2" id="KW-0843">Virulence</keyword>
<protein>
    <recommendedName>
        <fullName evidence="6">LysM domain-containing protein</fullName>
    </recommendedName>
</protein>
<organism evidence="7 8">
    <name type="scientific">Ophiocordyceps australis</name>
    <dbReference type="NCBI Taxonomy" id="1399860"/>
    <lineage>
        <taxon>Eukaryota</taxon>
        <taxon>Fungi</taxon>
        <taxon>Dikarya</taxon>
        <taxon>Ascomycota</taxon>
        <taxon>Pezizomycotina</taxon>
        <taxon>Sordariomycetes</taxon>
        <taxon>Hypocreomycetidae</taxon>
        <taxon>Hypocreales</taxon>
        <taxon>Ophiocordycipitaceae</taxon>
        <taxon>Ophiocordyceps</taxon>
    </lineage>
</organism>
<keyword evidence="1" id="KW-0147">Chitin-binding</keyword>
<dbReference type="InterPro" id="IPR036779">
    <property type="entry name" value="LysM_dom_sf"/>
</dbReference>
<dbReference type="Pfam" id="PF01476">
    <property type="entry name" value="LysM"/>
    <property type="match status" value="1"/>
</dbReference>
<dbReference type="Gene3D" id="3.10.350.10">
    <property type="entry name" value="LysM domain"/>
    <property type="match status" value="2"/>
</dbReference>
<evidence type="ECO:0000256" key="1">
    <source>
        <dbReference type="ARBA" id="ARBA00022669"/>
    </source>
</evidence>
<proteinExistence type="inferred from homology"/>
<dbReference type="PANTHER" id="PTHR34997">
    <property type="entry name" value="AM15"/>
    <property type="match status" value="1"/>
</dbReference>
<name>A0A2C5X6Z9_9HYPO</name>
<comment type="caution">
    <text evidence="7">The sequence shown here is derived from an EMBL/GenBank/DDBJ whole genome shotgun (WGS) entry which is preliminary data.</text>
</comment>
<feature type="signal peptide" evidence="5">
    <location>
        <begin position="1"/>
        <end position="21"/>
    </location>
</feature>
<evidence type="ECO:0000256" key="4">
    <source>
        <dbReference type="SAM" id="MobiDB-lite"/>
    </source>
</evidence>
<evidence type="ECO:0000313" key="7">
    <source>
        <dbReference type="EMBL" id="PHH58779.1"/>
    </source>
</evidence>
<dbReference type="Proteomes" id="UP000224854">
    <property type="component" value="Unassembled WGS sequence"/>
</dbReference>
<dbReference type="SMART" id="SM00257">
    <property type="entry name" value="LysM"/>
    <property type="match status" value="1"/>
</dbReference>
<dbReference type="SUPFAM" id="SSF54106">
    <property type="entry name" value="LysM domain"/>
    <property type="match status" value="1"/>
</dbReference>
<evidence type="ECO:0000256" key="5">
    <source>
        <dbReference type="SAM" id="SignalP"/>
    </source>
</evidence>
<sequence>MSARLTAHGALTLLLAYRVLSLSSRAEPTSSHSQVKSIHQLKNPVPLPPPLSSDSKSTNPSECLGVWYTVQAGDSCNSISHSSNVAVDRIVELNHLDYDCATLTPGLDLCLEAPCQLHIVEEGDTCSSIVGGKGFSRIQLVSWNP</sequence>
<evidence type="ECO:0000256" key="3">
    <source>
        <dbReference type="ARBA" id="ARBA00044955"/>
    </source>
</evidence>
<dbReference type="InterPro" id="IPR052210">
    <property type="entry name" value="LysM1-like"/>
</dbReference>
<dbReference type="OrthoDB" id="5985073at2759"/>
<keyword evidence="8" id="KW-1185">Reference proteome</keyword>
<keyword evidence="5" id="KW-0732">Signal</keyword>
<feature type="chain" id="PRO_5012270900" description="LysM domain-containing protein" evidence="5">
    <location>
        <begin position="22"/>
        <end position="145"/>
    </location>
</feature>
<dbReference type="AlphaFoldDB" id="A0A2C5X6Z9"/>